<accession>A0A448KFX0</accession>
<dbReference type="SUPFAM" id="SSF53901">
    <property type="entry name" value="Thiolase-like"/>
    <property type="match status" value="1"/>
</dbReference>
<evidence type="ECO:0000313" key="3">
    <source>
        <dbReference type="Proteomes" id="UP000276899"/>
    </source>
</evidence>
<name>A0A448KFX0_9ACTO</name>
<dbReference type="AlphaFoldDB" id="A0A448KFX0"/>
<dbReference type="InterPro" id="IPR016039">
    <property type="entry name" value="Thiolase-like"/>
</dbReference>
<dbReference type="GO" id="GO:0016746">
    <property type="term" value="F:acyltransferase activity"/>
    <property type="evidence" value="ECO:0007669"/>
    <property type="project" value="InterPro"/>
</dbReference>
<dbReference type="Pfam" id="PF00109">
    <property type="entry name" value="ketoacyl-synt"/>
    <property type="match status" value="1"/>
</dbReference>
<evidence type="ECO:0000259" key="1">
    <source>
        <dbReference type="Pfam" id="PF00109"/>
    </source>
</evidence>
<dbReference type="Gene3D" id="3.40.47.10">
    <property type="match status" value="1"/>
</dbReference>
<gene>
    <name evidence="2" type="ORF">NCTC11923_02456</name>
</gene>
<dbReference type="STRING" id="1278298.GCA_000428685_02547"/>
<keyword evidence="3" id="KW-1185">Reference proteome</keyword>
<dbReference type="Proteomes" id="UP000276899">
    <property type="component" value="Chromosome"/>
</dbReference>
<proteinExistence type="predicted"/>
<feature type="domain" description="Beta-ketoacyl synthase-like N-terminal" evidence="1">
    <location>
        <begin position="44"/>
        <end position="183"/>
    </location>
</feature>
<organism evidence="2 3">
    <name type="scientific">Actinomyces slackii</name>
    <dbReference type="NCBI Taxonomy" id="52774"/>
    <lineage>
        <taxon>Bacteria</taxon>
        <taxon>Bacillati</taxon>
        <taxon>Actinomycetota</taxon>
        <taxon>Actinomycetes</taxon>
        <taxon>Actinomycetales</taxon>
        <taxon>Actinomycetaceae</taxon>
        <taxon>Actinomyces</taxon>
    </lineage>
</organism>
<dbReference type="KEGG" id="asla:NCTC11923_02456"/>
<dbReference type="EMBL" id="LR134363">
    <property type="protein sequence ID" value="VEG75778.1"/>
    <property type="molecule type" value="Genomic_DNA"/>
</dbReference>
<dbReference type="InterPro" id="IPR014030">
    <property type="entry name" value="Ketoacyl_synth_N"/>
</dbReference>
<sequence length="338" mass="36176">MSLSSSEPLYVWNSSVVSRLECSLSSLRKLDSSGLRSAKQHTLFDAHGELNERSIRNLDRSSALLLSSVKRLGSDWKTGVVPKDQLGVIVGTSFGSISSTVNFTQDSFTESRPYLVNPAKFPNTVMNFAAAQAAIWNGLKGPNATIAGGAGSLFVAATYGQRLMRSGQASGLVVGVSEESSPERDTIESAAREQHTEIIEGAASFLVTHKPNVFDQSRPQAELRLWRPVQAARLSDLQYSVERWFRDISLSQTSVGEPAVVTAVGESELCDAVLGHVGVEFGSKRTVKLGWEGCSLGAWGGGLALSLALDNLAADEPWLIITTDELHQTVTAALVSPA</sequence>
<reference evidence="2 3" key="1">
    <citation type="submission" date="2018-12" db="EMBL/GenBank/DDBJ databases">
        <authorList>
            <consortium name="Pathogen Informatics"/>
        </authorList>
    </citation>
    <scope>NUCLEOTIDE SEQUENCE [LARGE SCALE GENOMIC DNA]</scope>
    <source>
        <strain evidence="2 3">NCTC11923</strain>
    </source>
</reference>
<protein>
    <submittedName>
        <fullName evidence="2">3-oxoacyl-(Acyl carrier protein) synthase II</fullName>
    </submittedName>
</protein>
<evidence type="ECO:0000313" key="2">
    <source>
        <dbReference type="EMBL" id="VEG75778.1"/>
    </source>
</evidence>